<evidence type="ECO:0000256" key="2">
    <source>
        <dbReference type="ARBA" id="ARBA00009405"/>
    </source>
</evidence>
<dbReference type="NCBIfam" id="NF004283">
    <property type="entry name" value="PRK05692.1"/>
    <property type="match status" value="1"/>
</dbReference>
<dbReference type="InterPro" id="IPR013785">
    <property type="entry name" value="Aldolase_TIM"/>
</dbReference>
<dbReference type="GO" id="GO:0004419">
    <property type="term" value="F:hydroxymethylglutaryl-CoA lyase activity"/>
    <property type="evidence" value="ECO:0007669"/>
    <property type="project" value="UniProtKB-EC"/>
</dbReference>
<comment type="catalytic activity">
    <reaction evidence="6">
        <text>(3S)-3-hydroxy-3-methylglutaryl-CoA = acetoacetate + acetyl-CoA</text>
        <dbReference type="Rhea" id="RHEA:24404"/>
        <dbReference type="ChEBI" id="CHEBI:13705"/>
        <dbReference type="ChEBI" id="CHEBI:43074"/>
        <dbReference type="ChEBI" id="CHEBI:57288"/>
        <dbReference type="EC" id="4.1.3.4"/>
    </reaction>
</comment>
<accession>A0A814BG97</accession>
<evidence type="ECO:0000259" key="7">
    <source>
        <dbReference type="PROSITE" id="PS50991"/>
    </source>
</evidence>
<dbReference type="UniPathway" id="UPA00896">
    <property type="reaction ID" value="UER00863"/>
</dbReference>
<reference evidence="8" key="1">
    <citation type="submission" date="2021-02" db="EMBL/GenBank/DDBJ databases">
        <authorList>
            <person name="Nowell W R."/>
        </authorList>
    </citation>
    <scope>NUCLEOTIDE SEQUENCE</scope>
    <source>
        <strain evidence="8">Ploen Becks lab</strain>
    </source>
</reference>
<comment type="pathway">
    <text evidence="1">Metabolic intermediate metabolism; (S)-3-hydroxy-3-methylglutaryl-CoA degradation; acetoacetate from (S)-3-hydroxy-3-methylglutaryl-CoA: step 1/1.</text>
</comment>
<evidence type="ECO:0000256" key="5">
    <source>
        <dbReference type="ARBA" id="ARBA00023239"/>
    </source>
</evidence>
<dbReference type="PANTHER" id="PTHR42738:SF7">
    <property type="entry name" value="HYDROXYMETHYLGLUTARYL-COA LYASE"/>
    <property type="match status" value="1"/>
</dbReference>
<keyword evidence="9" id="KW-1185">Reference proteome</keyword>
<sequence length="325" mass="35403">MIKINKNFAFQKIKRCLSNFTSSNVAIVEVGPRDGLQNEKQNIPTDKKIEFINLLSNSGLKRIEVTSFVSPKWVPQLADAKQVMKSIQRNPLVRYSTLTPNLKGLDDAIEVGSQEIAIFGAASETFTKKNINCTIEQSLKQFDQVVQKAKLNEIPIRGYVSCVVGCPYEGHIKPKIVCNVVEKMLEMGCYEISLGDTIGVGNPKTISDLLNELKLVVNNKMDLLAIHCHDTYGMALVNIVESLEHGIRVIDSSTSGLGGCPYASKNGAAVSGNVATEDVVYLLNSLGVNTGVDLDKIIQAGDFITNVLNKKSNSKVALALSCKKN</sequence>
<evidence type="ECO:0000256" key="1">
    <source>
        <dbReference type="ARBA" id="ARBA00005143"/>
    </source>
</evidence>
<dbReference type="GO" id="GO:0046872">
    <property type="term" value="F:metal ion binding"/>
    <property type="evidence" value="ECO:0007669"/>
    <property type="project" value="UniProtKB-KW"/>
</dbReference>
<dbReference type="PANTHER" id="PTHR42738">
    <property type="entry name" value="HYDROXYMETHYLGLUTARYL-COA LYASE"/>
    <property type="match status" value="1"/>
</dbReference>
<dbReference type="OrthoDB" id="1905920at2759"/>
<dbReference type="AlphaFoldDB" id="A0A814BG97"/>
<dbReference type="GO" id="GO:0006552">
    <property type="term" value="P:L-leucine catabolic process"/>
    <property type="evidence" value="ECO:0007669"/>
    <property type="project" value="TreeGrafter"/>
</dbReference>
<evidence type="ECO:0000256" key="6">
    <source>
        <dbReference type="ARBA" id="ARBA00049877"/>
    </source>
</evidence>
<dbReference type="Proteomes" id="UP000663879">
    <property type="component" value="Unassembled WGS sequence"/>
</dbReference>
<keyword evidence="5" id="KW-0456">Lyase</keyword>
<comment type="similarity">
    <text evidence="2">Belongs to the HMG-CoA lyase family.</text>
</comment>
<feature type="domain" description="Pyruvate carboxyltransferase" evidence="7">
    <location>
        <begin position="25"/>
        <end position="298"/>
    </location>
</feature>
<dbReference type="InterPro" id="IPR043594">
    <property type="entry name" value="HMGL"/>
</dbReference>
<dbReference type="Gene3D" id="3.20.20.70">
    <property type="entry name" value="Aldolase class I"/>
    <property type="match status" value="1"/>
</dbReference>
<proteinExistence type="inferred from homology"/>
<organism evidence="8 9">
    <name type="scientific">Brachionus calyciflorus</name>
    <dbReference type="NCBI Taxonomy" id="104777"/>
    <lineage>
        <taxon>Eukaryota</taxon>
        <taxon>Metazoa</taxon>
        <taxon>Spiralia</taxon>
        <taxon>Gnathifera</taxon>
        <taxon>Rotifera</taxon>
        <taxon>Eurotatoria</taxon>
        <taxon>Monogononta</taxon>
        <taxon>Pseudotrocha</taxon>
        <taxon>Ploima</taxon>
        <taxon>Brachionidae</taxon>
        <taxon>Brachionus</taxon>
    </lineage>
</organism>
<comment type="caution">
    <text evidence="8">The sequence shown here is derived from an EMBL/GenBank/DDBJ whole genome shotgun (WGS) entry which is preliminary data.</text>
</comment>
<dbReference type="EMBL" id="CAJNOC010002342">
    <property type="protein sequence ID" value="CAF0927480.1"/>
    <property type="molecule type" value="Genomic_DNA"/>
</dbReference>
<dbReference type="SUPFAM" id="SSF51569">
    <property type="entry name" value="Aldolase"/>
    <property type="match status" value="1"/>
</dbReference>
<dbReference type="CDD" id="cd07938">
    <property type="entry name" value="DRE_TIM_HMGL"/>
    <property type="match status" value="1"/>
</dbReference>
<evidence type="ECO:0000313" key="8">
    <source>
        <dbReference type="EMBL" id="CAF0927480.1"/>
    </source>
</evidence>
<dbReference type="FunFam" id="3.20.20.70:FF:000071">
    <property type="entry name" value="Hydroxymethylglutaryl-CoA lyase"/>
    <property type="match status" value="1"/>
</dbReference>
<dbReference type="PROSITE" id="PS50991">
    <property type="entry name" value="PYR_CT"/>
    <property type="match status" value="1"/>
</dbReference>
<dbReference type="GO" id="GO:0046951">
    <property type="term" value="P:ketone body biosynthetic process"/>
    <property type="evidence" value="ECO:0007669"/>
    <property type="project" value="TreeGrafter"/>
</dbReference>
<dbReference type="EC" id="4.1.3.4" evidence="3"/>
<evidence type="ECO:0000313" key="9">
    <source>
        <dbReference type="Proteomes" id="UP000663879"/>
    </source>
</evidence>
<name>A0A814BG97_9BILA</name>
<gene>
    <name evidence="8" type="ORF">OXX778_LOCUS12721</name>
</gene>
<protein>
    <recommendedName>
        <fullName evidence="3">hydroxymethylglutaryl-CoA lyase</fullName>
        <ecNumber evidence="3">4.1.3.4</ecNumber>
    </recommendedName>
</protein>
<evidence type="ECO:0000256" key="4">
    <source>
        <dbReference type="ARBA" id="ARBA00022723"/>
    </source>
</evidence>
<keyword evidence="4" id="KW-0479">Metal-binding</keyword>
<dbReference type="InterPro" id="IPR000891">
    <property type="entry name" value="PYR_CT"/>
</dbReference>
<dbReference type="Pfam" id="PF00682">
    <property type="entry name" value="HMGL-like"/>
    <property type="match status" value="1"/>
</dbReference>
<evidence type="ECO:0000256" key="3">
    <source>
        <dbReference type="ARBA" id="ARBA00012910"/>
    </source>
</evidence>